<dbReference type="SUPFAM" id="SSF54001">
    <property type="entry name" value="Cysteine proteinases"/>
    <property type="match status" value="1"/>
</dbReference>
<reference evidence="3" key="1">
    <citation type="submission" date="2021-02" db="EMBL/GenBank/DDBJ databases">
        <authorList>
            <person name="Nowell W R."/>
        </authorList>
    </citation>
    <scope>NUCLEOTIDE SEQUENCE</scope>
</reference>
<evidence type="ECO:0000259" key="2">
    <source>
        <dbReference type="SMART" id="SM00460"/>
    </source>
</evidence>
<dbReference type="Proteomes" id="UP000663832">
    <property type="component" value="Unassembled WGS sequence"/>
</dbReference>
<feature type="region of interest" description="Disordered" evidence="1">
    <location>
        <begin position="20"/>
        <end position="42"/>
    </location>
</feature>
<dbReference type="EMBL" id="CAJNOI010000040">
    <property type="protein sequence ID" value="CAF0914630.1"/>
    <property type="molecule type" value="Genomic_DNA"/>
</dbReference>
<evidence type="ECO:0000313" key="3">
    <source>
        <dbReference type="EMBL" id="CAF0914630.1"/>
    </source>
</evidence>
<dbReference type="Proteomes" id="UP000663877">
    <property type="component" value="Unassembled WGS sequence"/>
</dbReference>
<evidence type="ECO:0000313" key="4">
    <source>
        <dbReference type="EMBL" id="CAF1056758.1"/>
    </source>
</evidence>
<dbReference type="SMART" id="SM00460">
    <property type="entry name" value="TGc"/>
    <property type="match status" value="1"/>
</dbReference>
<dbReference type="EMBL" id="CAJNOM010000104">
    <property type="protein sequence ID" value="CAF1056758.1"/>
    <property type="molecule type" value="Genomic_DNA"/>
</dbReference>
<dbReference type="PANTHER" id="PTHR46333:SF2">
    <property type="entry name" value="CYTOKINESIS PROTEIN 3"/>
    <property type="match status" value="1"/>
</dbReference>
<evidence type="ECO:0000313" key="5">
    <source>
        <dbReference type="Proteomes" id="UP000663832"/>
    </source>
</evidence>
<proteinExistence type="predicted"/>
<dbReference type="InterPro" id="IPR052557">
    <property type="entry name" value="CAP/Cytokinesis_protein"/>
</dbReference>
<accession>A0A814AKE2</accession>
<dbReference type="Pfam" id="PF23265">
    <property type="entry name" value="Ig-like_KY"/>
    <property type="match status" value="2"/>
</dbReference>
<sequence>MGCRQCTAEKPVDIIDEPSEVDVTNTNNEPQKNIPNPKNERPIIIPTPTNLRRVSRSSTIVDESVNIKVADPQAFSEVFIQQRQQAIDNTSYRSVIEAWHTDSLQHLADTIKTFCKGKSIIDRHWIIFYWVTFNIKYDTVSYFAKDYKDQSAEGVFRTKKGVCAGYANIYKYLCDQLEMPCEFVGGYSKGYGFDDREGAPAETDHAWNAVEIYNHWYLMESTWGAGHLNDKKAFERKLYSYYFLPRPNEMIYHHLPEKENEKWQLLETPIQMDEYMQMPKLRPIYFEFKLKMIQPRNQCFVELEDNKPYALVIVEAPNDIGLLADLKLHDEKIEGGHFVYFNKRKQRYYCYFAPASIGDHKITIYAKHGNTDVGSFSAVLDLKLKIKQMPQEPISYPKYWKCFYDFRLKLLSPLNTHIINLNRNEKYAQILIQAPSDIQLLGKLENHSEEKILCGEQVYYDRERKCWTCNFAPNKNGIFNALIHAKKTSDPGSYTSAIQFKINAIQVPSPPFSFPATWQNFYDLDIKILYPVGRGIIVLRNKTSCEIRIKTPDDVGLISQLQNDNDEEIFGGNETYYDDKGGFWRCKFAPNENRMFNALILAKRKSDSRLYSSTVMFKIDATELSAPSSSLLKTKQLYYDLNLEVLSPIGNSKITLSENSSFAEICLKTPDYVELLGQLTDTDDKEIPYAEEVYYDRHKNIWRCKFAPNQNGLFNAIIMAKKKTDSGLYSCAVTFQIEANHIRLPPLTFPKTWAPFYDFDLKIIAPHSRSTAVWSKNASYAEILIQAPDDIQLSCRIEYEGTPIENGALAQYDHEKQLWQLLFAPEHTGEHQLYIFAKRIDDKNSLAKSAVMFPLNVTKLSKPMKFPVVYAQFETSKCQIHTPLDGRLKKGSTVDFHCNIPGAVSVKFTIDAKTLKPEEYVDPIVQRQLTVGSEEVTICAKYDQNPHYTILIKYFVE</sequence>
<dbReference type="InterPro" id="IPR002931">
    <property type="entry name" value="Transglutaminase-like"/>
</dbReference>
<gene>
    <name evidence="3" type="ORF">BJG266_LOCUS11193</name>
    <name evidence="4" type="ORF">QVE165_LOCUS17929</name>
</gene>
<dbReference type="InterPro" id="IPR038765">
    <property type="entry name" value="Papain-like_cys_pep_sf"/>
</dbReference>
<protein>
    <recommendedName>
        <fullName evidence="2">Transglutaminase-like domain-containing protein</fullName>
    </recommendedName>
</protein>
<evidence type="ECO:0000256" key="1">
    <source>
        <dbReference type="SAM" id="MobiDB-lite"/>
    </source>
</evidence>
<dbReference type="Pfam" id="PF01841">
    <property type="entry name" value="Transglut_core"/>
    <property type="match status" value="1"/>
</dbReference>
<organism evidence="3 6">
    <name type="scientific">Adineta steineri</name>
    <dbReference type="NCBI Taxonomy" id="433720"/>
    <lineage>
        <taxon>Eukaryota</taxon>
        <taxon>Metazoa</taxon>
        <taxon>Spiralia</taxon>
        <taxon>Gnathifera</taxon>
        <taxon>Rotifera</taxon>
        <taxon>Eurotatoria</taxon>
        <taxon>Bdelloidea</taxon>
        <taxon>Adinetida</taxon>
        <taxon>Adinetidae</taxon>
        <taxon>Adineta</taxon>
    </lineage>
</organism>
<dbReference type="PANTHER" id="PTHR46333">
    <property type="entry name" value="CYTOKINESIS PROTEIN 3"/>
    <property type="match status" value="1"/>
</dbReference>
<keyword evidence="5" id="KW-1185">Reference proteome</keyword>
<dbReference type="InterPro" id="IPR056564">
    <property type="entry name" value="Ig-like_KY"/>
</dbReference>
<dbReference type="AlphaFoldDB" id="A0A814AKE2"/>
<dbReference type="Gene3D" id="3.10.620.30">
    <property type="match status" value="1"/>
</dbReference>
<dbReference type="GO" id="GO:0005737">
    <property type="term" value="C:cytoplasm"/>
    <property type="evidence" value="ECO:0007669"/>
    <property type="project" value="TreeGrafter"/>
</dbReference>
<feature type="compositionally biased region" description="Polar residues" evidence="1">
    <location>
        <begin position="22"/>
        <end position="36"/>
    </location>
</feature>
<name>A0A814AKE2_9BILA</name>
<feature type="domain" description="Transglutaminase-like" evidence="2">
    <location>
        <begin position="155"/>
        <end position="223"/>
    </location>
</feature>
<dbReference type="OrthoDB" id="6129702at2759"/>
<evidence type="ECO:0000313" key="6">
    <source>
        <dbReference type="Proteomes" id="UP000663877"/>
    </source>
</evidence>
<comment type="caution">
    <text evidence="3">The sequence shown here is derived from an EMBL/GenBank/DDBJ whole genome shotgun (WGS) entry which is preliminary data.</text>
</comment>